<gene>
    <name evidence="2" type="ORF">GSLYS_00002092001</name>
</gene>
<feature type="region of interest" description="Disordered" evidence="1">
    <location>
        <begin position="190"/>
        <end position="238"/>
    </location>
</feature>
<name>A0AAV2H2N3_LYMST</name>
<dbReference type="AlphaFoldDB" id="A0AAV2H2N3"/>
<evidence type="ECO:0000313" key="2">
    <source>
        <dbReference type="EMBL" id="CAL1527922.1"/>
    </source>
</evidence>
<dbReference type="EMBL" id="CAXITT010000024">
    <property type="protein sequence ID" value="CAL1527922.1"/>
    <property type="molecule type" value="Genomic_DNA"/>
</dbReference>
<evidence type="ECO:0000313" key="3">
    <source>
        <dbReference type="Proteomes" id="UP001497497"/>
    </source>
</evidence>
<proteinExistence type="predicted"/>
<feature type="compositionally biased region" description="Polar residues" evidence="1">
    <location>
        <begin position="196"/>
        <end position="206"/>
    </location>
</feature>
<protein>
    <submittedName>
        <fullName evidence="2">Uncharacterized protein</fullName>
    </submittedName>
</protein>
<dbReference type="Proteomes" id="UP001497497">
    <property type="component" value="Unassembled WGS sequence"/>
</dbReference>
<evidence type="ECO:0000256" key="1">
    <source>
        <dbReference type="SAM" id="MobiDB-lite"/>
    </source>
</evidence>
<keyword evidence="3" id="KW-1185">Reference proteome</keyword>
<feature type="non-terminal residue" evidence="2">
    <location>
        <position position="1"/>
    </location>
</feature>
<reference evidence="2 3" key="1">
    <citation type="submission" date="2024-04" db="EMBL/GenBank/DDBJ databases">
        <authorList>
            <consortium name="Genoscope - CEA"/>
            <person name="William W."/>
        </authorList>
    </citation>
    <scope>NUCLEOTIDE SEQUENCE [LARGE SCALE GENOMIC DNA]</scope>
</reference>
<feature type="region of interest" description="Disordered" evidence="1">
    <location>
        <begin position="1"/>
        <end position="103"/>
    </location>
</feature>
<sequence>DLSLYTSQINAVHKPVQSSSQSPGRDHKGGVSKSHGSLHGYGHQAPPETSGYHGYNQPTVPESRSGYYGYSTPRSGDPLLGPAPGYYGRSNPSRPNDVLDPPYSVYGKPVLVDASIRPGYLEYNKSRPSDAFYNYDTPPTSSVQHRHHGTDRARSVEPVGYKSINKDPVSHDILQQGRSPFIYTGHVFGVDDRQSRGTGYPSSRGVSHQHEIATSFLSSDGQPSYSSSRHPSSDKSRH</sequence>
<feature type="compositionally biased region" description="Polar residues" evidence="1">
    <location>
        <begin position="1"/>
        <end position="23"/>
    </location>
</feature>
<accession>A0AAV2H2N3</accession>
<feature type="non-terminal residue" evidence="2">
    <location>
        <position position="238"/>
    </location>
</feature>
<comment type="caution">
    <text evidence="2">The sequence shown here is derived from an EMBL/GenBank/DDBJ whole genome shotgun (WGS) entry which is preliminary data.</text>
</comment>
<feature type="region of interest" description="Disordered" evidence="1">
    <location>
        <begin position="128"/>
        <end position="164"/>
    </location>
</feature>
<organism evidence="2 3">
    <name type="scientific">Lymnaea stagnalis</name>
    <name type="common">Great pond snail</name>
    <name type="synonym">Helix stagnalis</name>
    <dbReference type="NCBI Taxonomy" id="6523"/>
    <lineage>
        <taxon>Eukaryota</taxon>
        <taxon>Metazoa</taxon>
        <taxon>Spiralia</taxon>
        <taxon>Lophotrochozoa</taxon>
        <taxon>Mollusca</taxon>
        <taxon>Gastropoda</taxon>
        <taxon>Heterobranchia</taxon>
        <taxon>Euthyneura</taxon>
        <taxon>Panpulmonata</taxon>
        <taxon>Hygrophila</taxon>
        <taxon>Lymnaeoidea</taxon>
        <taxon>Lymnaeidae</taxon>
        <taxon>Lymnaea</taxon>
    </lineage>
</organism>